<name>A0A1M6UMP3_9FIRM</name>
<evidence type="ECO:0000313" key="4">
    <source>
        <dbReference type="Proteomes" id="UP000183997"/>
    </source>
</evidence>
<dbReference type="RefSeq" id="WP_072915561.1">
    <property type="nucleotide sequence ID" value="NZ_FRAR01000021.1"/>
</dbReference>
<protein>
    <submittedName>
        <fullName evidence="3">Uncharacterized protein</fullName>
    </submittedName>
</protein>
<evidence type="ECO:0000256" key="1">
    <source>
        <dbReference type="SAM" id="MobiDB-lite"/>
    </source>
</evidence>
<gene>
    <name evidence="3" type="ORF">SAMN02745123_02824</name>
</gene>
<feature type="region of interest" description="Disordered" evidence="1">
    <location>
        <begin position="107"/>
        <end position="127"/>
    </location>
</feature>
<keyword evidence="4" id="KW-1185">Reference proteome</keyword>
<sequence length="127" mass="13506">MLSKKKLIIGASTLILAISVVGAAYALPMTNTPMPGQHTDAAKATITMRQNATGPTAEVSIEDMQEAMSKTIPAGQAMHQQTMNYPMSQNSQPMAHNHQGMTHKHQAMSGSAMTGQPMASGHRGFDK</sequence>
<accession>A0A1M6UMP3</accession>
<dbReference type="AlphaFoldDB" id="A0A1M6UMP3"/>
<feature type="chain" id="PRO_5012432381" evidence="2">
    <location>
        <begin position="27"/>
        <end position="127"/>
    </location>
</feature>
<dbReference type="Proteomes" id="UP000183997">
    <property type="component" value="Unassembled WGS sequence"/>
</dbReference>
<dbReference type="STRING" id="1121421.SAMN02745123_02824"/>
<dbReference type="EMBL" id="FRAR01000021">
    <property type="protein sequence ID" value="SHK70467.1"/>
    <property type="molecule type" value="Genomic_DNA"/>
</dbReference>
<proteinExistence type="predicted"/>
<evidence type="ECO:0000256" key="2">
    <source>
        <dbReference type="SAM" id="SignalP"/>
    </source>
</evidence>
<keyword evidence="2" id="KW-0732">Signal</keyword>
<evidence type="ECO:0000313" key="3">
    <source>
        <dbReference type="EMBL" id="SHK70467.1"/>
    </source>
</evidence>
<feature type="signal peptide" evidence="2">
    <location>
        <begin position="1"/>
        <end position="26"/>
    </location>
</feature>
<reference evidence="4" key="1">
    <citation type="submission" date="2016-11" db="EMBL/GenBank/DDBJ databases">
        <authorList>
            <person name="Varghese N."/>
            <person name="Submissions S."/>
        </authorList>
    </citation>
    <scope>NUCLEOTIDE SEQUENCE [LARGE SCALE GENOMIC DNA]</scope>
    <source>
        <strain evidence="4">DSM 10349</strain>
    </source>
</reference>
<dbReference type="OrthoDB" id="1788774at2"/>
<organism evidence="3 4">
    <name type="scientific">Desulforamulus aeronauticus DSM 10349</name>
    <dbReference type="NCBI Taxonomy" id="1121421"/>
    <lineage>
        <taxon>Bacteria</taxon>
        <taxon>Bacillati</taxon>
        <taxon>Bacillota</taxon>
        <taxon>Clostridia</taxon>
        <taxon>Eubacteriales</taxon>
        <taxon>Peptococcaceae</taxon>
        <taxon>Desulforamulus</taxon>
    </lineage>
</organism>